<proteinExistence type="predicted"/>
<dbReference type="Proteomes" id="UP000824469">
    <property type="component" value="Unassembled WGS sequence"/>
</dbReference>
<feature type="region of interest" description="Disordered" evidence="1">
    <location>
        <begin position="1"/>
        <end position="115"/>
    </location>
</feature>
<evidence type="ECO:0000313" key="2">
    <source>
        <dbReference type="EMBL" id="KAH9331040.1"/>
    </source>
</evidence>
<protein>
    <submittedName>
        <fullName evidence="2">Uncharacterized protein</fullName>
    </submittedName>
</protein>
<keyword evidence="3" id="KW-1185">Reference proteome</keyword>
<feature type="non-terminal residue" evidence="2">
    <location>
        <position position="115"/>
    </location>
</feature>
<dbReference type="EMBL" id="JAHRHJ020000001">
    <property type="protein sequence ID" value="KAH9331040.1"/>
    <property type="molecule type" value="Genomic_DNA"/>
</dbReference>
<gene>
    <name evidence="2" type="ORF">KI387_003148</name>
</gene>
<evidence type="ECO:0000256" key="1">
    <source>
        <dbReference type="SAM" id="MobiDB-lite"/>
    </source>
</evidence>
<feature type="compositionally biased region" description="Acidic residues" evidence="1">
    <location>
        <begin position="65"/>
        <end position="79"/>
    </location>
</feature>
<organism evidence="2 3">
    <name type="scientific">Taxus chinensis</name>
    <name type="common">Chinese yew</name>
    <name type="synonym">Taxus wallichiana var. chinensis</name>
    <dbReference type="NCBI Taxonomy" id="29808"/>
    <lineage>
        <taxon>Eukaryota</taxon>
        <taxon>Viridiplantae</taxon>
        <taxon>Streptophyta</taxon>
        <taxon>Embryophyta</taxon>
        <taxon>Tracheophyta</taxon>
        <taxon>Spermatophyta</taxon>
        <taxon>Pinopsida</taxon>
        <taxon>Pinidae</taxon>
        <taxon>Conifers II</taxon>
        <taxon>Cupressales</taxon>
        <taxon>Taxaceae</taxon>
        <taxon>Taxus</taxon>
    </lineage>
</organism>
<accession>A0AA38LQI7</accession>
<feature type="compositionally biased region" description="Basic and acidic residues" evidence="1">
    <location>
        <begin position="9"/>
        <end position="26"/>
    </location>
</feature>
<dbReference type="AlphaFoldDB" id="A0AA38LQI7"/>
<comment type="caution">
    <text evidence="2">The sequence shown here is derived from an EMBL/GenBank/DDBJ whole genome shotgun (WGS) entry which is preliminary data.</text>
</comment>
<sequence length="115" mass="13086">MYSHKKRPLVKEKTLKLENPSDKESSCEEEIESPTSKSPVKKKQRLEEETASEDTGSLDKRISEEEASEEDVNGEDEPEKEQGPPIFNVHDSDEEGGEEEQGFLFVRCKDSQEGR</sequence>
<evidence type="ECO:0000313" key="3">
    <source>
        <dbReference type="Proteomes" id="UP000824469"/>
    </source>
</evidence>
<name>A0AA38LQI7_TAXCH</name>
<feature type="compositionally biased region" description="Acidic residues" evidence="1">
    <location>
        <begin position="92"/>
        <end position="101"/>
    </location>
</feature>
<reference evidence="2 3" key="1">
    <citation type="journal article" date="2021" name="Nat. Plants">
        <title>The Taxus genome provides insights into paclitaxel biosynthesis.</title>
        <authorList>
            <person name="Xiong X."/>
            <person name="Gou J."/>
            <person name="Liao Q."/>
            <person name="Li Y."/>
            <person name="Zhou Q."/>
            <person name="Bi G."/>
            <person name="Li C."/>
            <person name="Du R."/>
            <person name="Wang X."/>
            <person name="Sun T."/>
            <person name="Guo L."/>
            <person name="Liang H."/>
            <person name="Lu P."/>
            <person name="Wu Y."/>
            <person name="Zhang Z."/>
            <person name="Ro D.K."/>
            <person name="Shang Y."/>
            <person name="Huang S."/>
            <person name="Yan J."/>
        </authorList>
    </citation>
    <scope>NUCLEOTIDE SEQUENCE [LARGE SCALE GENOMIC DNA]</scope>
    <source>
        <strain evidence="2">Ta-2019</strain>
    </source>
</reference>